<dbReference type="InterPro" id="IPR012338">
    <property type="entry name" value="Beta-lactam/transpept-like"/>
</dbReference>
<comment type="caution">
    <text evidence="2">The sequence shown here is derived from an EMBL/GenBank/DDBJ whole genome shotgun (WGS) entry which is preliminary data.</text>
</comment>
<dbReference type="InterPro" id="IPR045155">
    <property type="entry name" value="Beta-lactam_cat"/>
</dbReference>
<dbReference type="Gene3D" id="3.40.710.10">
    <property type="entry name" value="DD-peptidase/beta-lactamase superfamily"/>
    <property type="match status" value="1"/>
</dbReference>
<accession>A0ABU1TZ05</accession>
<name>A0ABU1TZ05_9BACL</name>
<dbReference type="InterPro" id="IPR000871">
    <property type="entry name" value="Beta-lactam_class-A"/>
</dbReference>
<keyword evidence="2" id="KW-0378">Hydrolase</keyword>
<reference evidence="2 3" key="1">
    <citation type="submission" date="2023-07" db="EMBL/GenBank/DDBJ databases">
        <title>Sorghum-associated microbial communities from plants grown in Nebraska, USA.</title>
        <authorList>
            <person name="Schachtman D."/>
        </authorList>
    </citation>
    <scope>NUCLEOTIDE SEQUENCE [LARGE SCALE GENOMIC DNA]</scope>
    <source>
        <strain evidence="2 3">BE211</strain>
    </source>
</reference>
<feature type="domain" description="Beta-lactamase class A catalytic" evidence="1">
    <location>
        <begin position="21"/>
        <end position="243"/>
    </location>
</feature>
<proteinExistence type="predicted"/>
<dbReference type="Pfam" id="PF13354">
    <property type="entry name" value="Beta-lactamase2"/>
    <property type="match status" value="1"/>
</dbReference>
<keyword evidence="3" id="KW-1185">Reference proteome</keyword>
<evidence type="ECO:0000259" key="1">
    <source>
        <dbReference type="Pfam" id="PF13354"/>
    </source>
</evidence>
<dbReference type="RefSeq" id="WP_310257724.1">
    <property type="nucleotide sequence ID" value="NZ_JAVDWA010000002.1"/>
</dbReference>
<dbReference type="EC" id="3.5.2.6" evidence="2"/>
<dbReference type="PANTHER" id="PTHR35333:SF3">
    <property type="entry name" value="BETA-LACTAMASE-TYPE TRANSPEPTIDASE FOLD CONTAINING PROTEIN"/>
    <property type="match status" value="1"/>
</dbReference>
<gene>
    <name evidence="2" type="ORF">J2X07_001398</name>
</gene>
<dbReference type="PANTHER" id="PTHR35333">
    <property type="entry name" value="BETA-LACTAMASE"/>
    <property type="match status" value="1"/>
</dbReference>
<dbReference type="Proteomes" id="UP001258181">
    <property type="component" value="Unassembled WGS sequence"/>
</dbReference>
<dbReference type="GO" id="GO:0008800">
    <property type="term" value="F:beta-lactamase activity"/>
    <property type="evidence" value="ECO:0007669"/>
    <property type="project" value="UniProtKB-EC"/>
</dbReference>
<organism evidence="2 3">
    <name type="scientific">Fictibacillus barbaricus</name>
    <dbReference type="NCBI Taxonomy" id="182136"/>
    <lineage>
        <taxon>Bacteria</taxon>
        <taxon>Bacillati</taxon>
        <taxon>Bacillota</taxon>
        <taxon>Bacilli</taxon>
        <taxon>Bacillales</taxon>
        <taxon>Fictibacillaceae</taxon>
        <taxon>Fictibacillus</taxon>
    </lineage>
</organism>
<sequence>MLKENKQALLDLIAAGSGVYGVSIYHFESEEEFVHLPNEEFYAASIIKIPIMAAVFAQVAEGKRSLSEKITVREEDIVLGDGILKNLVPGKEWSVHDLIVLMIIESDNTATNLLIDLVGLENVQMYMNGWGFKQSKLCHKLQVLPSITRRLDESNSITPKEINQFLKEIAHGKIISINACRKMIEIMKQQKMNDLLPRLLPESNGLIGTIPIWELAHKTGYVPGIEHNAGLFYMPDCTFTVTVLSKNVPNRDEPKDIIGKIGAFLYKISK</sequence>
<dbReference type="SUPFAM" id="SSF56601">
    <property type="entry name" value="beta-lactamase/transpeptidase-like"/>
    <property type="match status" value="1"/>
</dbReference>
<evidence type="ECO:0000313" key="2">
    <source>
        <dbReference type="EMBL" id="MDR7072421.1"/>
    </source>
</evidence>
<dbReference type="EMBL" id="JAVDWA010000002">
    <property type="protein sequence ID" value="MDR7072421.1"/>
    <property type="molecule type" value="Genomic_DNA"/>
</dbReference>
<protein>
    <submittedName>
        <fullName evidence="2">Beta-lactamase class A</fullName>
        <ecNumber evidence="2">3.5.2.6</ecNumber>
    </submittedName>
</protein>
<evidence type="ECO:0000313" key="3">
    <source>
        <dbReference type="Proteomes" id="UP001258181"/>
    </source>
</evidence>